<dbReference type="Gene3D" id="1.10.1200.10">
    <property type="entry name" value="ACP-like"/>
    <property type="match status" value="1"/>
</dbReference>
<dbReference type="InterPro" id="IPR036736">
    <property type="entry name" value="ACP-like_sf"/>
</dbReference>
<dbReference type="Gene3D" id="3.40.50.1820">
    <property type="entry name" value="alpha/beta hydrolase"/>
    <property type="match status" value="1"/>
</dbReference>
<dbReference type="Gene3D" id="3.40.50.12780">
    <property type="entry name" value="N-terminal domain of ligase-like"/>
    <property type="match status" value="1"/>
</dbReference>
<evidence type="ECO:0000256" key="2">
    <source>
        <dbReference type="ARBA" id="ARBA00022553"/>
    </source>
</evidence>
<evidence type="ECO:0000313" key="6">
    <source>
        <dbReference type="Proteomes" id="UP000030377"/>
    </source>
</evidence>
<protein>
    <recommendedName>
        <fullName evidence="4">Carrier domain-containing protein</fullName>
    </recommendedName>
</protein>
<gene>
    <name evidence="5" type="ORF">MA20_45905</name>
</gene>
<dbReference type="PANTHER" id="PTHR45527">
    <property type="entry name" value="NONRIBOSOMAL PEPTIDE SYNTHETASE"/>
    <property type="match status" value="1"/>
</dbReference>
<organism evidence="5 6">
    <name type="scientific">Bradyrhizobium japonicum</name>
    <dbReference type="NCBI Taxonomy" id="375"/>
    <lineage>
        <taxon>Bacteria</taxon>
        <taxon>Pseudomonadati</taxon>
        <taxon>Pseudomonadota</taxon>
        <taxon>Alphaproteobacteria</taxon>
        <taxon>Hyphomicrobiales</taxon>
        <taxon>Nitrobacteraceae</taxon>
        <taxon>Bradyrhizobium</taxon>
    </lineage>
</organism>
<evidence type="ECO:0000259" key="4">
    <source>
        <dbReference type="PROSITE" id="PS50075"/>
    </source>
</evidence>
<comment type="caution">
    <text evidence="5">The sequence shown here is derived from an EMBL/GenBank/DDBJ whole genome shotgun (WGS) entry which is preliminary data.</text>
</comment>
<evidence type="ECO:0000256" key="3">
    <source>
        <dbReference type="SAM" id="MobiDB-lite"/>
    </source>
</evidence>
<dbReference type="GO" id="GO:0044550">
    <property type="term" value="P:secondary metabolite biosynthetic process"/>
    <property type="evidence" value="ECO:0007669"/>
    <property type="project" value="TreeGrafter"/>
</dbReference>
<dbReference type="EMBL" id="JRPN01000062">
    <property type="protein sequence ID" value="KGT73185.1"/>
    <property type="molecule type" value="Genomic_DNA"/>
</dbReference>
<dbReference type="Proteomes" id="UP000030377">
    <property type="component" value="Unassembled WGS sequence"/>
</dbReference>
<dbReference type="InterPro" id="IPR029058">
    <property type="entry name" value="AB_hydrolase_fold"/>
</dbReference>
<dbReference type="InterPro" id="IPR009081">
    <property type="entry name" value="PP-bd_ACP"/>
</dbReference>
<feature type="region of interest" description="Disordered" evidence="3">
    <location>
        <begin position="126"/>
        <end position="155"/>
    </location>
</feature>
<dbReference type="Pfam" id="PF00975">
    <property type="entry name" value="Thioesterase"/>
    <property type="match status" value="1"/>
</dbReference>
<dbReference type="InterPro" id="IPR020806">
    <property type="entry name" value="PKS_PP-bd"/>
</dbReference>
<keyword evidence="2" id="KW-0597">Phosphoprotein</keyword>
<evidence type="ECO:0000313" key="5">
    <source>
        <dbReference type="EMBL" id="KGT73185.1"/>
    </source>
</evidence>
<reference evidence="5 6" key="1">
    <citation type="submission" date="2014-09" db="EMBL/GenBank/DDBJ databases">
        <title>Draft genome of Bradyrhizobium japonicum Is-34.</title>
        <authorList>
            <person name="Tsurumaru H."/>
            <person name="Yamakawa T."/>
            <person name="Hashimoto S."/>
            <person name="Okizaki K."/>
            <person name="Kanesaki Y."/>
            <person name="Yoshikawa H."/>
            <person name="Yajima S."/>
        </authorList>
    </citation>
    <scope>NUCLEOTIDE SEQUENCE [LARGE SCALE GENOMIC DNA]</scope>
    <source>
        <strain evidence="5 6">Is-34</strain>
    </source>
</reference>
<sequence length="1141" mass="124068">MERRAMISLTSQQRLQYRLGVDLNDYIELDIELETPRAAVVADRLNRAVLTLPLCRARLERASKYSLLPIIRAIPLEEIQTAAPATIAVECRQANGLTIRFTPLLWDVFSILRLLEASLEEHSPSVEVPRRQLFEEEGSARSSGTAPPGDKLAVASPKTYREKDGVHRGLACVPLAGSKTENGTDRVWAVAERAFREGELIGELPIGKGLGAMVGNLSYFVPMSSGREIGSPRDLLTAHHVLAQQPEAVALGIGVVVLPHVPGVASVAYRGTSRGMAEHIALYQSPTQLVVSATYAATAFSERECRNHFRDLTGALGEGRAERPRIEERDASPEHGSISEMLLGALSRRPDRAAVRTPERDYSRRELLIQARKIADQIPGQPARVGIYGRNSFEFVASVAACVLRGTCYVPLDRHSGSARLRDIIEAASLDVVLCAAGDEAEVDALGARPLVVGEELKVIAEPLSARKASGPIYRIHTSGTTGKPKPVDVSDSNLRALFSSYSDISNEIYTMTWGFTSSIGFDASVKQYLGPLLYGGVVFIPSAALTEDTVGVLRQLSANDVDVLNLTPQLLRVAVDADLCHFRFVLVSGDTLPPRLVEDFHDRTPATMQLVNLYGPTEATINAMAYRVSRKIRYHSLPIGHALGTCRVEVHDAVGEQQPYCARGSLKIFGDIVTSGHLHAGADRFGRRDGVPYFDSGDECFVWYDDLAYFLGRNDRQIKINGIRVNLDEVASWLRDYVGVATCYVGAIGSRIYAVLVRQELAGKADSIAALADPSRFGRLPLWPIVVDAIPVDVNGKVRLADLLEEQRERSIRPVEPAQDLLELEVHAVVQTGLGRRGLESLGAVHLGVSDNLFEHGLDSLLAMQFALELSARFNVDLSPGEVATNPTCREVAGLLRTRGVWTELIQLTGLRERERLIILLPPVLGSSLVFSKVAEQLSADHFVAACTYPSVDEGTGSIEGIACAIVDELRRRDLLGHRIDVVGYSMGGSVGFELCKQLEGAARISGLYVLDKPVRPRGGLLALQQAGARLLDSFIAGKPISEKLGALLRRSMRSNIDTVYKYAPRGNVSVPTHLFVCVREDDPVSLAEWSPYLSGEQTVTELECGHGDVLAAPHIDAVLASLAANHLSMARSRASAVVE</sequence>
<dbReference type="PROSITE" id="PS50075">
    <property type="entry name" value="CARRIER"/>
    <property type="match status" value="1"/>
</dbReference>
<name>A0A0A3XFV4_BRAJP</name>
<dbReference type="Pfam" id="PF00550">
    <property type="entry name" value="PP-binding"/>
    <property type="match status" value="1"/>
</dbReference>
<dbReference type="SUPFAM" id="SSF56801">
    <property type="entry name" value="Acetyl-CoA synthetase-like"/>
    <property type="match status" value="1"/>
</dbReference>
<dbReference type="InterPro" id="IPR001031">
    <property type="entry name" value="Thioesterase"/>
</dbReference>
<feature type="domain" description="Carrier" evidence="4">
    <location>
        <begin position="821"/>
        <end position="901"/>
    </location>
</feature>
<dbReference type="SUPFAM" id="SSF47336">
    <property type="entry name" value="ACP-like"/>
    <property type="match status" value="1"/>
</dbReference>
<dbReference type="SUPFAM" id="SSF53474">
    <property type="entry name" value="alpha/beta-Hydrolases"/>
    <property type="match status" value="1"/>
</dbReference>
<dbReference type="GO" id="GO:0043041">
    <property type="term" value="P:amino acid activation for nonribosomal peptide biosynthetic process"/>
    <property type="evidence" value="ECO:0007669"/>
    <property type="project" value="TreeGrafter"/>
</dbReference>
<dbReference type="PANTHER" id="PTHR45527:SF1">
    <property type="entry name" value="FATTY ACID SYNTHASE"/>
    <property type="match status" value="1"/>
</dbReference>
<dbReference type="GO" id="GO:0005737">
    <property type="term" value="C:cytoplasm"/>
    <property type="evidence" value="ECO:0007669"/>
    <property type="project" value="TreeGrafter"/>
</dbReference>
<dbReference type="SMART" id="SM00823">
    <property type="entry name" value="PKS_PP"/>
    <property type="match status" value="1"/>
</dbReference>
<dbReference type="AlphaFoldDB" id="A0A0A3XFV4"/>
<dbReference type="Gene3D" id="3.30.300.30">
    <property type="match status" value="1"/>
</dbReference>
<dbReference type="InterPro" id="IPR042099">
    <property type="entry name" value="ANL_N_sf"/>
</dbReference>
<dbReference type="GO" id="GO:0031177">
    <property type="term" value="F:phosphopantetheine binding"/>
    <property type="evidence" value="ECO:0007669"/>
    <property type="project" value="InterPro"/>
</dbReference>
<dbReference type="Pfam" id="PF00501">
    <property type="entry name" value="AMP-binding"/>
    <property type="match status" value="1"/>
</dbReference>
<accession>A0A0A3XFV4</accession>
<evidence type="ECO:0000256" key="1">
    <source>
        <dbReference type="ARBA" id="ARBA00022450"/>
    </source>
</evidence>
<keyword evidence="1" id="KW-0596">Phosphopantetheine</keyword>
<proteinExistence type="predicted"/>
<dbReference type="InterPro" id="IPR045851">
    <property type="entry name" value="AMP-bd_C_sf"/>
</dbReference>
<dbReference type="InterPro" id="IPR000873">
    <property type="entry name" value="AMP-dep_synth/lig_dom"/>
</dbReference>